<dbReference type="PROSITE" id="PS50157">
    <property type="entry name" value="ZINC_FINGER_C2H2_2"/>
    <property type="match status" value="4"/>
</dbReference>
<dbReference type="SUPFAM" id="SSF57667">
    <property type="entry name" value="beta-beta-alpha zinc fingers"/>
    <property type="match status" value="2"/>
</dbReference>
<comment type="caution">
    <text evidence="8">The sequence shown here is derived from an EMBL/GenBank/DDBJ whole genome shotgun (WGS) entry which is preliminary data.</text>
</comment>
<feature type="domain" description="C2H2-type" evidence="7">
    <location>
        <begin position="186"/>
        <end position="215"/>
    </location>
</feature>
<feature type="region of interest" description="Disordered" evidence="6">
    <location>
        <begin position="264"/>
        <end position="318"/>
    </location>
</feature>
<dbReference type="Proteomes" id="UP001150925">
    <property type="component" value="Unassembled WGS sequence"/>
</dbReference>
<dbReference type="PANTHER" id="PTHR23235">
    <property type="entry name" value="KRUEPPEL-LIKE TRANSCRIPTION FACTOR"/>
    <property type="match status" value="1"/>
</dbReference>
<dbReference type="Pfam" id="PF00096">
    <property type="entry name" value="zf-C2H2"/>
    <property type="match status" value="4"/>
</dbReference>
<evidence type="ECO:0000313" key="9">
    <source>
        <dbReference type="Proteomes" id="UP001150925"/>
    </source>
</evidence>
<dbReference type="OrthoDB" id="6077919at2759"/>
<evidence type="ECO:0000256" key="3">
    <source>
        <dbReference type="ARBA" id="ARBA00022771"/>
    </source>
</evidence>
<evidence type="ECO:0000256" key="5">
    <source>
        <dbReference type="PROSITE-ProRule" id="PRU00042"/>
    </source>
</evidence>
<feature type="compositionally biased region" description="Polar residues" evidence="6">
    <location>
        <begin position="57"/>
        <end position="67"/>
    </location>
</feature>
<dbReference type="InterPro" id="IPR036236">
    <property type="entry name" value="Znf_C2H2_sf"/>
</dbReference>
<keyword evidence="3 5" id="KW-0863">Zinc-finger</keyword>
<feature type="region of interest" description="Disordered" evidence="6">
    <location>
        <begin position="392"/>
        <end position="415"/>
    </location>
</feature>
<organism evidence="8 9">
    <name type="scientific">Dispira parvispora</name>
    <dbReference type="NCBI Taxonomy" id="1520584"/>
    <lineage>
        <taxon>Eukaryota</taxon>
        <taxon>Fungi</taxon>
        <taxon>Fungi incertae sedis</taxon>
        <taxon>Zoopagomycota</taxon>
        <taxon>Kickxellomycotina</taxon>
        <taxon>Dimargaritomycetes</taxon>
        <taxon>Dimargaritales</taxon>
        <taxon>Dimargaritaceae</taxon>
        <taxon>Dispira</taxon>
    </lineage>
</organism>
<feature type="domain" description="C2H2-type" evidence="7">
    <location>
        <begin position="216"/>
        <end position="245"/>
    </location>
</feature>
<dbReference type="InterPro" id="IPR013087">
    <property type="entry name" value="Znf_C2H2_type"/>
</dbReference>
<evidence type="ECO:0000256" key="6">
    <source>
        <dbReference type="SAM" id="MobiDB-lite"/>
    </source>
</evidence>
<proteinExistence type="predicted"/>
<keyword evidence="4" id="KW-0862">Zinc</keyword>
<dbReference type="GO" id="GO:0000981">
    <property type="term" value="F:DNA-binding transcription factor activity, RNA polymerase II-specific"/>
    <property type="evidence" value="ECO:0007669"/>
    <property type="project" value="TreeGrafter"/>
</dbReference>
<evidence type="ECO:0000256" key="2">
    <source>
        <dbReference type="ARBA" id="ARBA00022737"/>
    </source>
</evidence>
<dbReference type="GO" id="GO:0008270">
    <property type="term" value="F:zinc ion binding"/>
    <property type="evidence" value="ECO:0007669"/>
    <property type="project" value="UniProtKB-KW"/>
</dbReference>
<keyword evidence="1" id="KW-0479">Metal-binding</keyword>
<dbReference type="PANTHER" id="PTHR23235:SF169">
    <property type="entry name" value="ZINC FINGER PROTEIN 723-LIKE"/>
    <property type="match status" value="1"/>
</dbReference>
<keyword evidence="9" id="KW-1185">Reference proteome</keyword>
<feature type="domain" description="C2H2-type" evidence="7">
    <location>
        <begin position="246"/>
        <end position="276"/>
    </location>
</feature>
<feature type="region of interest" description="Disordered" evidence="6">
    <location>
        <begin position="13"/>
        <end position="155"/>
    </location>
</feature>
<evidence type="ECO:0000256" key="4">
    <source>
        <dbReference type="ARBA" id="ARBA00022833"/>
    </source>
</evidence>
<dbReference type="SMART" id="SM00355">
    <property type="entry name" value="ZnF_C2H2"/>
    <property type="match status" value="4"/>
</dbReference>
<reference evidence="8" key="1">
    <citation type="submission" date="2022-07" db="EMBL/GenBank/DDBJ databases">
        <title>Phylogenomic reconstructions and comparative analyses of Kickxellomycotina fungi.</title>
        <authorList>
            <person name="Reynolds N.K."/>
            <person name="Stajich J.E."/>
            <person name="Barry K."/>
            <person name="Grigoriev I.V."/>
            <person name="Crous P."/>
            <person name="Smith M.E."/>
        </authorList>
    </citation>
    <scope>NUCLEOTIDE SEQUENCE</scope>
    <source>
        <strain evidence="8">RSA 1196</strain>
    </source>
</reference>
<dbReference type="FunFam" id="3.30.160.60:FF:000358">
    <property type="entry name" value="zinc finger protein 24"/>
    <property type="match status" value="1"/>
</dbReference>
<evidence type="ECO:0000256" key="1">
    <source>
        <dbReference type="ARBA" id="ARBA00022723"/>
    </source>
</evidence>
<accession>A0A9W8ARX2</accession>
<evidence type="ECO:0000313" key="8">
    <source>
        <dbReference type="EMBL" id="KAJ1958912.1"/>
    </source>
</evidence>
<dbReference type="PROSITE" id="PS00028">
    <property type="entry name" value="ZINC_FINGER_C2H2_1"/>
    <property type="match status" value="4"/>
</dbReference>
<evidence type="ECO:0000259" key="7">
    <source>
        <dbReference type="PROSITE" id="PS50157"/>
    </source>
</evidence>
<keyword evidence="2" id="KW-0677">Repeat</keyword>
<gene>
    <name evidence="8" type="ORF">IWQ62_004824</name>
</gene>
<feature type="domain" description="C2H2-type" evidence="7">
    <location>
        <begin position="156"/>
        <end position="185"/>
    </location>
</feature>
<feature type="compositionally biased region" description="Polar residues" evidence="6">
    <location>
        <begin position="274"/>
        <end position="297"/>
    </location>
</feature>
<feature type="region of interest" description="Disordered" evidence="6">
    <location>
        <begin position="461"/>
        <end position="481"/>
    </location>
</feature>
<feature type="compositionally biased region" description="Polar residues" evidence="6">
    <location>
        <begin position="83"/>
        <end position="128"/>
    </location>
</feature>
<dbReference type="Gene3D" id="3.30.160.60">
    <property type="entry name" value="Classic Zinc Finger"/>
    <property type="match status" value="4"/>
</dbReference>
<feature type="non-terminal residue" evidence="8">
    <location>
        <position position="502"/>
    </location>
</feature>
<dbReference type="GO" id="GO:0000978">
    <property type="term" value="F:RNA polymerase II cis-regulatory region sequence-specific DNA binding"/>
    <property type="evidence" value="ECO:0007669"/>
    <property type="project" value="UniProtKB-ARBA"/>
</dbReference>
<feature type="compositionally biased region" description="Basic and acidic residues" evidence="6">
    <location>
        <begin position="135"/>
        <end position="150"/>
    </location>
</feature>
<dbReference type="AlphaFoldDB" id="A0A9W8ARX2"/>
<dbReference type="FunFam" id="3.30.160.60:FF:000072">
    <property type="entry name" value="zinc finger protein 143 isoform X1"/>
    <property type="match status" value="1"/>
</dbReference>
<name>A0A9W8ARX2_9FUNG</name>
<dbReference type="EMBL" id="JANBPY010001733">
    <property type="protein sequence ID" value="KAJ1958912.1"/>
    <property type="molecule type" value="Genomic_DNA"/>
</dbReference>
<feature type="compositionally biased region" description="Low complexity" evidence="6">
    <location>
        <begin position="68"/>
        <end position="82"/>
    </location>
</feature>
<protein>
    <recommendedName>
        <fullName evidence="7">C2H2-type domain-containing protein</fullName>
    </recommendedName>
</protein>
<sequence>MTETLLQGVVSSWQQLQRDSSVKYPNRASNIDPPVSESANSFPPTPQTTPAPHQYDILQSGSVNLSHNSINSNPSPVTTTTSASYNYNPNDGTWQLSNSSTNGQASNQNGGENTGYSHPNSNNSTNGDGTEGDESDHGDRGSPGKGTDKSKRSRSYPCLVEGCGKLFYQRAHLKIHERSHTGFRPYKCPFEGCDKSFTQLGNLKTHERKHTGERPYKCAYSGCGKAFSQLGNLRTHERTHLDVKPFICDFENCGKQFTQMGNLRTHKRKVHGVESTTPTSSRDPMSPSAKHQTPSRTRGQRKRTLENSSLTSPIKMKVPAVESNQSFASSLPTELASTASTMLGSSLPNRPMLNHNSTYSQLSHHVSGNSNPALVSHDQFSSGTNIAAGGLSSSAGTHSIPAIPPTDRPIPLTSSDNTAFQISAHLPNSVQNPEGADLLKSIKGILERRQQLGASANQYPTAMHTHTGLPASSASSSQALNTQHDPVSLSVADTLQYGLGLA</sequence>
<dbReference type="FunFam" id="3.30.160.60:FF:000125">
    <property type="entry name" value="Putative zinc finger protein 143"/>
    <property type="match status" value="2"/>
</dbReference>